<protein>
    <submittedName>
        <fullName evidence="1">Uncharacterized protein</fullName>
    </submittedName>
</protein>
<keyword evidence="2" id="KW-1185">Reference proteome</keyword>
<dbReference type="Proteomes" id="UP000578036">
    <property type="component" value="Unassembled WGS sequence"/>
</dbReference>
<accession>A0A7W4YST7</accession>
<sequence length="125" mass="13861">MSITLVPLVLPIVLSGELEESFAHLRDDTGITRWILRTPQVVFRLAERTQAGSEITRMALQFALHYGVLAIDEQAAIRCVYAADAIKQLTKIKFSHIAQNARRLGVWFGAAPSDAVIYNLLGLEV</sequence>
<dbReference type="Pfam" id="PF20131">
    <property type="entry name" value="MC3"/>
    <property type="match status" value="1"/>
</dbReference>
<comment type="caution">
    <text evidence="1">The sequence shown here is derived from an EMBL/GenBank/DDBJ whole genome shotgun (WGS) entry which is preliminary data.</text>
</comment>
<proteinExistence type="predicted"/>
<gene>
    <name evidence="1" type="ORF">FHX61_004664</name>
</gene>
<name>A0A7W4YST7_9BURK</name>
<dbReference type="InterPro" id="IPR045390">
    <property type="entry name" value="ABC-3C_MC3"/>
</dbReference>
<dbReference type="AlphaFoldDB" id="A0A7W4YST7"/>
<reference evidence="1 2" key="1">
    <citation type="submission" date="2020-08" db="EMBL/GenBank/DDBJ databases">
        <title>Genomic Encyclopedia of Type Strains, Phase IV (KMG-V): Genome sequencing to study the core and pangenomes of soil and plant-associated prokaryotes.</title>
        <authorList>
            <person name="Whitman W."/>
        </authorList>
    </citation>
    <scope>NUCLEOTIDE SEQUENCE [LARGE SCALE GENOMIC DNA]</scope>
    <source>
        <strain evidence="1 2">SLV-2362</strain>
    </source>
</reference>
<dbReference type="EMBL" id="JACHWF010000006">
    <property type="protein sequence ID" value="MBB3009988.1"/>
    <property type="molecule type" value="Genomic_DNA"/>
</dbReference>
<evidence type="ECO:0000313" key="1">
    <source>
        <dbReference type="EMBL" id="MBB3009988.1"/>
    </source>
</evidence>
<evidence type="ECO:0000313" key="2">
    <source>
        <dbReference type="Proteomes" id="UP000578036"/>
    </source>
</evidence>
<organism evidence="1 2">
    <name type="scientific">Cupriavidus alkaliphilus</name>
    <dbReference type="NCBI Taxonomy" id="942866"/>
    <lineage>
        <taxon>Bacteria</taxon>
        <taxon>Pseudomonadati</taxon>
        <taxon>Pseudomonadota</taxon>
        <taxon>Betaproteobacteria</taxon>
        <taxon>Burkholderiales</taxon>
        <taxon>Burkholderiaceae</taxon>
        <taxon>Cupriavidus</taxon>
    </lineage>
</organism>